<dbReference type="GO" id="GO:0009903">
    <property type="term" value="P:chloroplast avoidance movement"/>
    <property type="evidence" value="ECO:0007669"/>
    <property type="project" value="TreeGrafter"/>
</dbReference>
<comment type="similarity">
    <text evidence="1">Belongs to the WEB family.</text>
</comment>
<reference evidence="5" key="2">
    <citation type="submission" date="2021-12" db="EMBL/GenBank/DDBJ databases">
        <title>Resequencing data analysis of finger millet.</title>
        <authorList>
            <person name="Hatakeyama M."/>
            <person name="Aluri S."/>
            <person name="Balachadran M.T."/>
            <person name="Sivarajan S.R."/>
            <person name="Poveda L."/>
            <person name="Shimizu-Inatsugi R."/>
            <person name="Schlapbach R."/>
            <person name="Sreeman S.M."/>
            <person name="Shimizu K.K."/>
        </authorList>
    </citation>
    <scope>NUCLEOTIDE SEQUENCE</scope>
</reference>
<dbReference type="GO" id="GO:0009904">
    <property type="term" value="P:chloroplast accumulation movement"/>
    <property type="evidence" value="ECO:0007669"/>
    <property type="project" value="TreeGrafter"/>
</dbReference>
<dbReference type="GO" id="GO:0005829">
    <property type="term" value="C:cytosol"/>
    <property type="evidence" value="ECO:0007669"/>
    <property type="project" value="TreeGrafter"/>
</dbReference>
<sequence length="381" mass="42428">MEVLESNGHAEARLHDAKNTAQASVKSPDTSLENQENLSGNLTEHQEELEYPIGDTVISSMENPLHLVAPQAFDSSSKDEADHATSTNKTEMRNIPENGSAGTSTVLQAVMESKQEDMNCHANIADTPEKKAISEKAFEGSYGGIVDTTAPFESVREAVTKFGGIVDWKAYRAQTLERRRIIQLELAKVQQDTPRIKEDWVAAEKAKSQVIEEQERTKRLVEELKHMLERAQLEVDQAKQDSELAQLRAQEMEQGIDDEVSVVAHTQLTVAKERHEKAVEELNLIKEELRSTREQYSVLTTERDIAIKRAEEFVSAAKETEKQVKELTLELIASKESLELAHAAHHEAEEHRLGATLAKRAGLPGLGERIAAGTRRVSSIQ</sequence>
<dbReference type="EMBL" id="BQKI01000082">
    <property type="protein sequence ID" value="GJN31696.1"/>
    <property type="molecule type" value="Genomic_DNA"/>
</dbReference>
<dbReference type="Proteomes" id="UP001054889">
    <property type="component" value="Unassembled WGS sequence"/>
</dbReference>
<feature type="region of interest" description="Disordered" evidence="4">
    <location>
        <begin position="71"/>
        <end position="100"/>
    </location>
</feature>
<keyword evidence="7" id="KW-1185">Reference proteome</keyword>
<feature type="compositionally biased region" description="Basic and acidic residues" evidence="4">
    <location>
        <begin position="8"/>
        <end position="18"/>
    </location>
</feature>
<feature type="region of interest" description="Disordered" evidence="4">
    <location>
        <begin position="1"/>
        <end position="49"/>
    </location>
</feature>
<proteinExistence type="inferred from homology"/>
<dbReference type="EMBL" id="BQKI01000199">
    <property type="protein sequence ID" value="GJN40708.1"/>
    <property type="molecule type" value="Genomic_DNA"/>
</dbReference>
<dbReference type="InterPro" id="IPR008545">
    <property type="entry name" value="Web"/>
</dbReference>
<evidence type="ECO:0000256" key="1">
    <source>
        <dbReference type="ARBA" id="ARBA00005485"/>
    </source>
</evidence>
<protein>
    <recommendedName>
        <fullName evidence="8">Protein WEAK CHLOROPLAST MOVEMENT UNDER BLUE LIGHT 1-like</fullName>
    </recommendedName>
</protein>
<comment type="caution">
    <text evidence="5">The sequence shown here is derived from an EMBL/GenBank/DDBJ whole genome shotgun (WGS) entry which is preliminary data.</text>
</comment>
<evidence type="ECO:0000313" key="7">
    <source>
        <dbReference type="Proteomes" id="UP001054889"/>
    </source>
</evidence>
<dbReference type="AlphaFoldDB" id="A0AAV5FBS7"/>
<evidence type="ECO:0000256" key="2">
    <source>
        <dbReference type="ARBA" id="ARBA00023054"/>
    </source>
</evidence>
<evidence type="ECO:0000313" key="6">
    <source>
        <dbReference type="EMBL" id="GJN40708.1"/>
    </source>
</evidence>
<gene>
    <name evidence="5" type="primary">gb20122</name>
    <name evidence="6" type="synonym">gn00001</name>
    <name evidence="5" type="ORF">PR202_gb20122</name>
    <name evidence="6" type="ORF">PR202_gn00001</name>
</gene>
<accession>A0AAV5FBS7</accession>
<feature type="coiled-coil region" evidence="3">
    <location>
        <begin position="203"/>
        <end position="337"/>
    </location>
</feature>
<evidence type="ECO:0008006" key="8">
    <source>
        <dbReference type="Google" id="ProtNLM"/>
    </source>
</evidence>
<dbReference type="PANTHER" id="PTHR32054">
    <property type="entry name" value="HEAVY CHAIN, PUTATIVE, EXPRESSED-RELATED-RELATED"/>
    <property type="match status" value="1"/>
</dbReference>
<evidence type="ECO:0000313" key="5">
    <source>
        <dbReference type="EMBL" id="GJN31696.1"/>
    </source>
</evidence>
<organism evidence="5 7">
    <name type="scientific">Eleusine coracana subsp. coracana</name>
    <dbReference type="NCBI Taxonomy" id="191504"/>
    <lineage>
        <taxon>Eukaryota</taxon>
        <taxon>Viridiplantae</taxon>
        <taxon>Streptophyta</taxon>
        <taxon>Embryophyta</taxon>
        <taxon>Tracheophyta</taxon>
        <taxon>Spermatophyta</taxon>
        <taxon>Magnoliopsida</taxon>
        <taxon>Liliopsida</taxon>
        <taxon>Poales</taxon>
        <taxon>Poaceae</taxon>
        <taxon>PACMAD clade</taxon>
        <taxon>Chloridoideae</taxon>
        <taxon>Cynodonteae</taxon>
        <taxon>Eleusininae</taxon>
        <taxon>Eleusine</taxon>
    </lineage>
</organism>
<feature type="compositionally biased region" description="Polar residues" evidence="4">
    <location>
        <begin position="19"/>
        <end position="43"/>
    </location>
</feature>
<dbReference type="Pfam" id="PF05701">
    <property type="entry name" value="WEMBL"/>
    <property type="match status" value="1"/>
</dbReference>
<reference evidence="5" key="1">
    <citation type="journal article" date="2018" name="DNA Res.">
        <title>Multiple hybrid de novo genome assembly of finger millet, an orphan allotetraploid crop.</title>
        <authorList>
            <person name="Hatakeyama M."/>
            <person name="Aluri S."/>
            <person name="Balachadran M.T."/>
            <person name="Sivarajan S.R."/>
            <person name="Patrignani A."/>
            <person name="Gruter S."/>
            <person name="Poveda L."/>
            <person name="Shimizu-Inatsugi R."/>
            <person name="Baeten J."/>
            <person name="Francoijs K.J."/>
            <person name="Nataraja K.N."/>
            <person name="Reddy Y.A.N."/>
            <person name="Phadnis S."/>
            <person name="Ravikumar R.L."/>
            <person name="Schlapbach R."/>
            <person name="Sreeman S.M."/>
            <person name="Shimizu K.K."/>
        </authorList>
    </citation>
    <scope>NUCLEOTIDE SEQUENCE</scope>
</reference>
<name>A0AAV5FBS7_ELECO</name>
<keyword evidence="2 3" id="KW-0175">Coiled coil</keyword>
<evidence type="ECO:0000256" key="3">
    <source>
        <dbReference type="SAM" id="Coils"/>
    </source>
</evidence>
<dbReference type="PANTHER" id="PTHR32054:SF31">
    <property type="entry name" value="PROTEIN WEAK CHLOROPLAST MOVEMENT UNDER BLUE LIGHT 1"/>
    <property type="match status" value="1"/>
</dbReference>
<evidence type="ECO:0000256" key="4">
    <source>
        <dbReference type="SAM" id="MobiDB-lite"/>
    </source>
</evidence>